<dbReference type="Gene3D" id="2.40.128.20">
    <property type="match status" value="1"/>
</dbReference>
<evidence type="ECO:0000256" key="1">
    <source>
        <dbReference type="SAM" id="SignalP"/>
    </source>
</evidence>
<dbReference type="InterPro" id="IPR022272">
    <property type="entry name" value="Lipocalin_CS"/>
</dbReference>
<keyword evidence="1" id="KW-0732">Signal</keyword>
<dbReference type="PROSITE" id="PS00213">
    <property type="entry name" value="LIPOCALIN"/>
    <property type="match status" value="1"/>
</dbReference>
<dbReference type="AlphaFoldDB" id="A0AAW1D855"/>
<proteinExistence type="predicted"/>
<comment type="caution">
    <text evidence="2">The sequence shown here is derived from an EMBL/GenBank/DDBJ whole genome shotgun (WGS) entry which is preliminary data.</text>
</comment>
<keyword evidence="3" id="KW-1185">Reference proteome</keyword>
<dbReference type="InterPro" id="IPR012674">
    <property type="entry name" value="Calycin"/>
</dbReference>
<name>A0AAW1D855_9HEMI</name>
<dbReference type="EMBL" id="JAPXFL010000007">
    <property type="protein sequence ID" value="KAK9504510.1"/>
    <property type="molecule type" value="Genomic_DNA"/>
</dbReference>
<protein>
    <submittedName>
        <fullName evidence="2">Uncharacterized protein</fullName>
    </submittedName>
</protein>
<dbReference type="Proteomes" id="UP001461498">
    <property type="component" value="Unassembled WGS sequence"/>
</dbReference>
<feature type="signal peptide" evidence="1">
    <location>
        <begin position="1"/>
        <end position="17"/>
    </location>
</feature>
<evidence type="ECO:0000313" key="3">
    <source>
        <dbReference type="Proteomes" id="UP001461498"/>
    </source>
</evidence>
<feature type="chain" id="PRO_5043923392" evidence="1">
    <location>
        <begin position="18"/>
        <end position="214"/>
    </location>
</feature>
<sequence length="214" mass="24245">MCCAILLLALLLIQCQAAIQTRDLYDPIYHCSGVHPQQNLDIDQVLGRWYAVEMVQHRENSKHPSGRVVVDACPLLHLIRTDANQIKLLWDEKAGKLEYNFLIQDLSKPGFWRSYGAQNGSLLRMPYNQFAGTAEVTKAVGTHMVLTFCTPNTELYSVVMARDKQLSKAELRGVNRMLEHRGLQRFSVRETCKDSATQFLPSLVVILLAVFIIT</sequence>
<accession>A0AAW1D855</accession>
<gene>
    <name evidence="2" type="ORF">O3M35_010827</name>
</gene>
<dbReference type="SUPFAM" id="SSF50814">
    <property type="entry name" value="Lipocalins"/>
    <property type="match status" value="1"/>
</dbReference>
<evidence type="ECO:0000313" key="2">
    <source>
        <dbReference type="EMBL" id="KAK9504510.1"/>
    </source>
</evidence>
<organism evidence="2 3">
    <name type="scientific">Rhynocoris fuscipes</name>
    <dbReference type="NCBI Taxonomy" id="488301"/>
    <lineage>
        <taxon>Eukaryota</taxon>
        <taxon>Metazoa</taxon>
        <taxon>Ecdysozoa</taxon>
        <taxon>Arthropoda</taxon>
        <taxon>Hexapoda</taxon>
        <taxon>Insecta</taxon>
        <taxon>Pterygota</taxon>
        <taxon>Neoptera</taxon>
        <taxon>Paraneoptera</taxon>
        <taxon>Hemiptera</taxon>
        <taxon>Heteroptera</taxon>
        <taxon>Panheteroptera</taxon>
        <taxon>Cimicomorpha</taxon>
        <taxon>Reduviidae</taxon>
        <taxon>Harpactorinae</taxon>
        <taxon>Harpactorini</taxon>
        <taxon>Rhynocoris</taxon>
    </lineage>
</organism>
<reference evidence="2 3" key="1">
    <citation type="submission" date="2022-12" db="EMBL/GenBank/DDBJ databases">
        <title>Chromosome-level genome assembly of true bugs.</title>
        <authorList>
            <person name="Ma L."/>
            <person name="Li H."/>
        </authorList>
    </citation>
    <scope>NUCLEOTIDE SEQUENCE [LARGE SCALE GENOMIC DNA]</scope>
    <source>
        <strain evidence="2">Lab_2022b</strain>
    </source>
</reference>